<evidence type="ECO:0000256" key="5">
    <source>
        <dbReference type="ARBA" id="ARBA00022764"/>
    </source>
</evidence>
<keyword evidence="4" id="KW-0732">Signal</keyword>
<gene>
    <name evidence="6" type="ORF">ACFFNY_00765</name>
</gene>
<evidence type="ECO:0000256" key="2">
    <source>
        <dbReference type="ARBA" id="ARBA00008520"/>
    </source>
</evidence>
<reference evidence="6 7" key="1">
    <citation type="submission" date="2024-09" db="EMBL/GenBank/DDBJ databases">
        <authorList>
            <person name="Sun Q."/>
            <person name="Mori K."/>
        </authorList>
    </citation>
    <scope>NUCLEOTIDE SEQUENCE [LARGE SCALE GENOMIC DNA]</scope>
    <source>
        <strain evidence="6 7">JCM 12520</strain>
    </source>
</reference>
<dbReference type="PANTHER" id="PTHR43649:SF31">
    <property type="entry name" value="SN-GLYCEROL-3-PHOSPHATE-BINDING PERIPLASMIC PROTEIN UGPB"/>
    <property type="match status" value="1"/>
</dbReference>
<keyword evidence="7" id="KW-1185">Reference proteome</keyword>
<dbReference type="InterPro" id="IPR050490">
    <property type="entry name" value="Bact_solute-bd_prot1"/>
</dbReference>
<dbReference type="EMBL" id="JBHMAG010000002">
    <property type="protein sequence ID" value="MFB9750089.1"/>
    <property type="molecule type" value="Genomic_DNA"/>
</dbReference>
<dbReference type="Gene3D" id="3.40.190.10">
    <property type="entry name" value="Periplasmic binding protein-like II"/>
    <property type="match status" value="1"/>
</dbReference>
<protein>
    <submittedName>
        <fullName evidence="6">ABC transporter substrate-binding protein</fullName>
    </submittedName>
</protein>
<evidence type="ECO:0000256" key="1">
    <source>
        <dbReference type="ARBA" id="ARBA00004196"/>
    </source>
</evidence>
<dbReference type="PANTHER" id="PTHR43649">
    <property type="entry name" value="ARABINOSE-BINDING PROTEIN-RELATED"/>
    <property type="match status" value="1"/>
</dbReference>
<dbReference type="InterPro" id="IPR006059">
    <property type="entry name" value="SBP"/>
</dbReference>
<dbReference type="PROSITE" id="PS01037">
    <property type="entry name" value="SBP_BACTERIAL_1"/>
    <property type="match status" value="1"/>
</dbReference>
<dbReference type="Proteomes" id="UP001589619">
    <property type="component" value="Unassembled WGS sequence"/>
</dbReference>
<evidence type="ECO:0000313" key="7">
    <source>
        <dbReference type="Proteomes" id="UP001589619"/>
    </source>
</evidence>
<comment type="caution">
    <text evidence="6">The sequence shown here is derived from an EMBL/GenBank/DDBJ whole genome shotgun (WGS) entry which is preliminary data.</text>
</comment>
<dbReference type="SUPFAM" id="SSF53850">
    <property type="entry name" value="Periplasmic binding protein-like II"/>
    <property type="match status" value="1"/>
</dbReference>
<evidence type="ECO:0000256" key="4">
    <source>
        <dbReference type="ARBA" id="ARBA00022729"/>
    </source>
</evidence>
<dbReference type="Pfam" id="PF01547">
    <property type="entry name" value="SBP_bac_1"/>
    <property type="match status" value="1"/>
</dbReference>
<evidence type="ECO:0000313" key="6">
    <source>
        <dbReference type="EMBL" id="MFB9750089.1"/>
    </source>
</evidence>
<dbReference type="RefSeq" id="WP_344916630.1">
    <property type="nucleotide sequence ID" value="NZ_BAAAYO010000021.1"/>
</dbReference>
<keyword evidence="5" id="KW-0574">Periplasm</keyword>
<comment type="subcellular location">
    <subcellularLocation>
        <location evidence="1">Cell envelope</location>
    </subcellularLocation>
</comment>
<dbReference type="InterPro" id="IPR006061">
    <property type="entry name" value="SBP_1_CS"/>
</dbReference>
<accession>A0ABV5VP81</accession>
<keyword evidence="3" id="KW-0813">Transport</keyword>
<comment type="similarity">
    <text evidence="2">Belongs to the bacterial solute-binding protein 1 family.</text>
</comment>
<organism evidence="6 7">
    <name type="scientific">Paenibacillus hodogayensis</name>
    <dbReference type="NCBI Taxonomy" id="279208"/>
    <lineage>
        <taxon>Bacteria</taxon>
        <taxon>Bacillati</taxon>
        <taxon>Bacillota</taxon>
        <taxon>Bacilli</taxon>
        <taxon>Bacillales</taxon>
        <taxon>Paenibacillaceae</taxon>
        <taxon>Paenibacillus</taxon>
    </lineage>
</organism>
<proteinExistence type="inferred from homology"/>
<sequence length="422" mass="46801">MKSDGKSESKPEAAKAPVTLTLYLHGAALTDNEFQRFFAEPVKKKFPHITLEFLKDKANGGTDPNELITAGTYPDMLYGSNTAVFAHKDLKWIADLSPYVKKEKVELSRVHPAIVETLGMYADREGEMIGLPFVTNYAALFYNKDIFDKFGVGYPKDLMTWDQIMGLARLLTRTDAGTPYIGLDFTEPDRPGGQLSLPLVEPKTGNSVITSDGWKKIFGLLKQNYDIPGYIGPNNKWTYGLNAFLKDRNLAMLPNWADGVIGPAEEFMLKGQPLNYDIAALPNFEDALGTGREVDMHLLMLCNQSKHKDEAFQVMSYMMSEEIQTIVAKAGRFPVLNLPELEKGFGADLGSLKGKNTAGIFKAKPRNMHDNPNQFDRSIVKPRLNDAAKAVALGQKDINTALRDAQELADKQMADARKAKGN</sequence>
<evidence type="ECO:0000256" key="3">
    <source>
        <dbReference type="ARBA" id="ARBA00022448"/>
    </source>
</evidence>
<name>A0ABV5VP81_9BACL</name>